<comment type="caution">
    <text evidence="1">The sequence shown here is derived from an EMBL/GenBank/DDBJ whole genome shotgun (WGS) entry which is preliminary data.</text>
</comment>
<dbReference type="Proteomes" id="UP000712600">
    <property type="component" value="Unassembled WGS sequence"/>
</dbReference>
<name>A0A8S9QH28_BRACR</name>
<proteinExistence type="predicted"/>
<evidence type="ECO:0000313" key="1">
    <source>
        <dbReference type="EMBL" id="KAF3541116.1"/>
    </source>
</evidence>
<dbReference type="AlphaFoldDB" id="A0A8S9QH28"/>
<protein>
    <submittedName>
        <fullName evidence="1">Uncharacterized protein</fullName>
    </submittedName>
</protein>
<reference evidence="1" key="1">
    <citation type="submission" date="2019-12" db="EMBL/GenBank/DDBJ databases">
        <title>Genome sequencing and annotation of Brassica cretica.</title>
        <authorList>
            <person name="Studholme D.J."/>
            <person name="Sarris P."/>
        </authorList>
    </citation>
    <scope>NUCLEOTIDE SEQUENCE</scope>
    <source>
        <strain evidence="1">PFS-109/04</strain>
        <tissue evidence="1">Leaf</tissue>
    </source>
</reference>
<dbReference type="EMBL" id="QGKX02001290">
    <property type="protein sequence ID" value="KAF3541116.1"/>
    <property type="molecule type" value="Genomic_DNA"/>
</dbReference>
<gene>
    <name evidence="1" type="ORF">F2Q69_00018201</name>
</gene>
<evidence type="ECO:0000313" key="2">
    <source>
        <dbReference type="Proteomes" id="UP000712600"/>
    </source>
</evidence>
<accession>A0A8S9QH28</accession>
<sequence length="124" mass="14404">MLSHQISSNSYLRLPKSWDLRRGCCRWLRGLVCRDIETTSRRFLLRFRGVAPVKRHRNCGGGGGPSDPGRGKNPGCKEQGRCFVQWFYLKAESNLKSSEKFFYFLPRLVRIRLRQKGRELRTGG</sequence>
<organism evidence="1 2">
    <name type="scientific">Brassica cretica</name>
    <name type="common">Mustard</name>
    <dbReference type="NCBI Taxonomy" id="69181"/>
    <lineage>
        <taxon>Eukaryota</taxon>
        <taxon>Viridiplantae</taxon>
        <taxon>Streptophyta</taxon>
        <taxon>Embryophyta</taxon>
        <taxon>Tracheophyta</taxon>
        <taxon>Spermatophyta</taxon>
        <taxon>Magnoliopsida</taxon>
        <taxon>eudicotyledons</taxon>
        <taxon>Gunneridae</taxon>
        <taxon>Pentapetalae</taxon>
        <taxon>rosids</taxon>
        <taxon>malvids</taxon>
        <taxon>Brassicales</taxon>
        <taxon>Brassicaceae</taxon>
        <taxon>Brassiceae</taxon>
        <taxon>Brassica</taxon>
    </lineage>
</organism>